<feature type="transmembrane region" description="Helical" evidence="1">
    <location>
        <begin position="47"/>
        <end position="68"/>
    </location>
</feature>
<organism evidence="2 3">
    <name type="scientific">Undibacterium arcticum</name>
    <dbReference type="NCBI Taxonomy" id="1762892"/>
    <lineage>
        <taxon>Bacteria</taxon>
        <taxon>Pseudomonadati</taxon>
        <taxon>Pseudomonadota</taxon>
        <taxon>Betaproteobacteria</taxon>
        <taxon>Burkholderiales</taxon>
        <taxon>Oxalobacteraceae</taxon>
        <taxon>Undibacterium</taxon>
    </lineage>
</organism>
<protein>
    <submittedName>
        <fullName evidence="2">Uncharacterized protein</fullName>
    </submittedName>
</protein>
<proteinExistence type="predicted"/>
<keyword evidence="1" id="KW-0472">Membrane</keyword>
<evidence type="ECO:0000256" key="1">
    <source>
        <dbReference type="SAM" id="Phobius"/>
    </source>
</evidence>
<comment type="caution">
    <text evidence="2">The sequence shown here is derived from an EMBL/GenBank/DDBJ whole genome shotgun (WGS) entry which is preliminary data.</text>
</comment>
<feature type="transmembrane region" description="Helical" evidence="1">
    <location>
        <begin position="99"/>
        <end position="121"/>
    </location>
</feature>
<keyword evidence="3" id="KW-1185">Reference proteome</keyword>
<evidence type="ECO:0000313" key="2">
    <source>
        <dbReference type="EMBL" id="MFC3108883.1"/>
    </source>
</evidence>
<sequence>MAELAGGLTTIFSWFGQSSLLVRIDILPRLVDLPTQCAPFLNRQSVGLLLCLCVAAAILATHIGIASLRSRAAHVILVPTLFLILHLPLRLTLFTLHLLLHLALVALRLLLHLTLVALRLLDRLIFGAASELNKRQREGERHACHQ</sequence>
<gene>
    <name evidence="2" type="ORF">ACFOFO_13080</name>
</gene>
<evidence type="ECO:0000313" key="3">
    <source>
        <dbReference type="Proteomes" id="UP001595530"/>
    </source>
</evidence>
<name>A0ABV7F467_9BURK</name>
<keyword evidence="1" id="KW-0812">Transmembrane</keyword>
<reference evidence="3" key="1">
    <citation type="journal article" date="2019" name="Int. J. Syst. Evol. Microbiol.">
        <title>The Global Catalogue of Microorganisms (GCM) 10K type strain sequencing project: providing services to taxonomists for standard genome sequencing and annotation.</title>
        <authorList>
            <consortium name="The Broad Institute Genomics Platform"/>
            <consortium name="The Broad Institute Genome Sequencing Center for Infectious Disease"/>
            <person name="Wu L."/>
            <person name="Ma J."/>
        </authorList>
    </citation>
    <scope>NUCLEOTIDE SEQUENCE [LARGE SCALE GENOMIC DNA]</scope>
    <source>
        <strain evidence="3">KCTC 42986</strain>
    </source>
</reference>
<dbReference type="Proteomes" id="UP001595530">
    <property type="component" value="Unassembled WGS sequence"/>
</dbReference>
<accession>A0ABV7F467</accession>
<dbReference type="EMBL" id="JBHRTP010000038">
    <property type="protein sequence ID" value="MFC3108883.1"/>
    <property type="molecule type" value="Genomic_DNA"/>
</dbReference>
<feature type="transmembrane region" description="Helical" evidence="1">
    <location>
        <begin position="75"/>
        <end position="93"/>
    </location>
</feature>
<keyword evidence="1" id="KW-1133">Transmembrane helix</keyword>